<dbReference type="Pfam" id="PF18935">
    <property type="entry name" value="DUF5683"/>
    <property type="match status" value="1"/>
</dbReference>
<evidence type="ECO:0000259" key="2">
    <source>
        <dbReference type="Pfam" id="PF18935"/>
    </source>
</evidence>
<name>A0ABV6YW46_UNCC1</name>
<keyword evidence="1" id="KW-1133">Transmembrane helix</keyword>
<proteinExistence type="predicted"/>
<keyword evidence="1" id="KW-0812">Transmembrane</keyword>
<organism evidence="3 4">
    <name type="scientific">candidate division CSSED10-310 bacterium</name>
    <dbReference type="NCBI Taxonomy" id="2855610"/>
    <lineage>
        <taxon>Bacteria</taxon>
        <taxon>Bacteria division CSSED10-310</taxon>
    </lineage>
</organism>
<dbReference type="Proteomes" id="UP001594351">
    <property type="component" value="Unassembled WGS sequence"/>
</dbReference>
<comment type="caution">
    <text evidence="3">The sequence shown here is derived from an EMBL/GenBank/DDBJ whole genome shotgun (WGS) entry which is preliminary data.</text>
</comment>
<accession>A0ABV6YW46</accession>
<dbReference type="InterPro" id="IPR043738">
    <property type="entry name" value="DUF5683"/>
</dbReference>
<protein>
    <submittedName>
        <fullName evidence="3">DUF5683 domain-containing protein</fullName>
    </submittedName>
</protein>
<evidence type="ECO:0000256" key="1">
    <source>
        <dbReference type="SAM" id="Phobius"/>
    </source>
</evidence>
<keyword evidence="1" id="KW-0472">Membrane</keyword>
<keyword evidence="4" id="KW-1185">Reference proteome</keyword>
<evidence type="ECO:0000313" key="3">
    <source>
        <dbReference type="EMBL" id="MFC1850420.1"/>
    </source>
</evidence>
<evidence type="ECO:0000313" key="4">
    <source>
        <dbReference type="Proteomes" id="UP001594351"/>
    </source>
</evidence>
<feature type="transmembrane region" description="Helical" evidence="1">
    <location>
        <begin position="12"/>
        <end position="32"/>
    </location>
</feature>
<sequence length="225" mass="25909">MNLRNCLIWHCFYHRGNLTTIGLGVVIILNIIPIKVALCSAEIHCLVSNHNEPVHLKTLYYDLQKISEEQNTPLRTAATVDKYHGVALTPLTRSVLIPGWGQLTTRHYVKGSTFVGIAVVSLYLSIHYNHEANQTHKKYQAATELDQILHYRNETEDLDIKRNQAIMVLMGNHIINILDMLFFTDADSAKPQKNWSRRRWDISMVELAGEKFDTPGFQIMYRHQL</sequence>
<feature type="domain" description="DUF5683" evidence="2">
    <location>
        <begin position="92"/>
        <end position="157"/>
    </location>
</feature>
<reference evidence="3 4" key="1">
    <citation type="submission" date="2024-09" db="EMBL/GenBank/DDBJ databases">
        <title>Laminarin stimulates single cell rates of sulfate reduction while oxygen inhibits transcriptomic activity in coastal marine sediment.</title>
        <authorList>
            <person name="Lindsay M."/>
            <person name="Orcutt B."/>
            <person name="Emerson D."/>
            <person name="Stepanauskas R."/>
            <person name="D'Angelo T."/>
        </authorList>
    </citation>
    <scope>NUCLEOTIDE SEQUENCE [LARGE SCALE GENOMIC DNA]</scope>
    <source>
        <strain evidence="3">SAG AM-311-K15</strain>
    </source>
</reference>
<dbReference type="EMBL" id="JBHPBY010000098">
    <property type="protein sequence ID" value="MFC1850420.1"/>
    <property type="molecule type" value="Genomic_DNA"/>
</dbReference>
<gene>
    <name evidence="3" type="ORF">ACFL27_09545</name>
</gene>